<evidence type="ECO:0000256" key="1">
    <source>
        <dbReference type="ARBA" id="ARBA00004141"/>
    </source>
</evidence>
<feature type="transmembrane region" description="Helical" evidence="8">
    <location>
        <begin position="334"/>
        <end position="356"/>
    </location>
</feature>
<dbReference type="Gene3D" id="1.20.1740.10">
    <property type="entry name" value="Amino acid/polyamine transporter I"/>
    <property type="match status" value="1"/>
</dbReference>
<evidence type="ECO:0000313" key="9">
    <source>
        <dbReference type="EMBL" id="MBB6216745.1"/>
    </source>
</evidence>
<keyword evidence="7 8" id="KW-0472">Membrane</keyword>
<dbReference type="RefSeq" id="WP_184311271.1">
    <property type="nucleotide sequence ID" value="NZ_JACHEN010000017.1"/>
</dbReference>
<sequence>MKKKVELGSVDMMSFIVQASLGTRLLAFPRYIVEEAGNDAWISVLLGGFLVLVLALVLYWLAGQYPGLNGSEIVLRVYGKWFGSAGLIVISIHTLATMGLSLRTFGDSIHLYLLSETPLGVTAGILLLLSVYALRKGIKTIAALINILVPISILIKITLILLPMNRMDVKALLPILHGGIKPVTMGALEMLDVIYSFTIIAYILPYFKEAKGTPKWIAAGIGIATSLYLGIVSMCIMVFGAEETTYLLYPTMTLAKSLQFKAQLFERAESLFMAGWIIHTFLVIVLTYFVGLLNLKALFQTSKNNLLIYVQMPLIMALVYLPQDVVQLDVFKKYVYFLGRIIVLVFMPVAAAIAFYRNRRGDHGA</sequence>
<feature type="transmembrane region" description="Helical" evidence="8">
    <location>
        <begin position="12"/>
        <end position="28"/>
    </location>
</feature>
<keyword evidence="6 8" id="KW-1133">Transmembrane helix</keyword>
<evidence type="ECO:0000256" key="3">
    <source>
        <dbReference type="ARBA" id="ARBA00022448"/>
    </source>
</evidence>
<feature type="transmembrane region" description="Helical" evidence="8">
    <location>
        <begin position="271"/>
        <end position="294"/>
    </location>
</feature>
<dbReference type="Proteomes" id="UP000579281">
    <property type="component" value="Unassembled WGS sequence"/>
</dbReference>
<keyword evidence="4" id="KW-0309">Germination</keyword>
<name>A0A841L323_9FIRM</name>
<feature type="transmembrane region" description="Helical" evidence="8">
    <location>
        <begin position="40"/>
        <end position="61"/>
    </location>
</feature>
<dbReference type="GO" id="GO:0009847">
    <property type="term" value="P:spore germination"/>
    <property type="evidence" value="ECO:0007669"/>
    <property type="project" value="InterPro"/>
</dbReference>
<evidence type="ECO:0000256" key="4">
    <source>
        <dbReference type="ARBA" id="ARBA00022544"/>
    </source>
</evidence>
<organism evidence="9 10">
    <name type="scientific">Anaerosolibacter carboniphilus</name>
    <dbReference type="NCBI Taxonomy" id="1417629"/>
    <lineage>
        <taxon>Bacteria</taxon>
        <taxon>Bacillati</taxon>
        <taxon>Bacillota</taxon>
        <taxon>Clostridia</taxon>
        <taxon>Peptostreptococcales</taxon>
        <taxon>Thermotaleaceae</taxon>
        <taxon>Anaerosolibacter</taxon>
    </lineage>
</organism>
<comment type="similarity">
    <text evidence="2">Belongs to the amino acid-polyamine-organocation (APC) superfamily. Spore germination protein (SGP) (TC 2.A.3.9) family.</text>
</comment>
<dbReference type="PANTHER" id="PTHR34975">
    <property type="entry name" value="SPORE GERMINATION PROTEIN A2"/>
    <property type="match status" value="1"/>
</dbReference>
<dbReference type="AlphaFoldDB" id="A0A841L323"/>
<dbReference type="NCBIfam" id="TIGR00912">
    <property type="entry name" value="2A0309"/>
    <property type="match status" value="1"/>
</dbReference>
<keyword evidence="3" id="KW-0813">Transport</keyword>
<dbReference type="GO" id="GO:0016020">
    <property type="term" value="C:membrane"/>
    <property type="evidence" value="ECO:0007669"/>
    <property type="project" value="UniProtKB-SubCell"/>
</dbReference>
<evidence type="ECO:0000256" key="8">
    <source>
        <dbReference type="SAM" id="Phobius"/>
    </source>
</evidence>
<dbReference type="InterPro" id="IPR004761">
    <property type="entry name" value="Spore_GerAB"/>
</dbReference>
<reference evidence="9 10" key="1">
    <citation type="submission" date="2020-08" db="EMBL/GenBank/DDBJ databases">
        <title>Genomic Encyclopedia of Type Strains, Phase IV (KMG-IV): sequencing the most valuable type-strain genomes for metagenomic binning, comparative biology and taxonomic classification.</title>
        <authorList>
            <person name="Goeker M."/>
        </authorList>
    </citation>
    <scope>NUCLEOTIDE SEQUENCE [LARGE SCALE GENOMIC DNA]</scope>
    <source>
        <strain evidence="9 10">DSM 103526</strain>
    </source>
</reference>
<evidence type="ECO:0000256" key="7">
    <source>
        <dbReference type="ARBA" id="ARBA00023136"/>
    </source>
</evidence>
<dbReference type="EMBL" id="JACHEN010000017">
    <property type="protein sequence ID" value="MBB6216745.1"/>
    <property type="molecule type" value="Genomic_DNA"/>
</dbReference>
<feature type="transmembrane region" description="Helical" evidence="8">
    <location>
        <begin position="109"/>
        <end position="134"/>
    </location>
</feature>
<keyword evidence="5 8" id="KW-0812">Transmembrane</keyword>
<evidence type="ECO:0000313" key="10">
    <source>
        <dbReference type="Proteomes" id="UP000579281"/>
    </source>
</evidence>
<evidence type="ECO:0000256" key="2">
    <source>
        <dbReference type="ARBA" id="ARBA00007998"/>
    </source>
</evidence>
<proteinExistence type="inferred from homology"/>
<comment type="caution">
    <text evidence="9">The sequence shown here is derived from an EMBL/GenBank/DDBJ whole genome shotgun (WGS) entry which is preliminary data.</text>
</comment>
<feature type="transmembrane region" description="Helical" evidence="8">
    <location>
        <begin position="306"/>
        <end position="322"/>
    </location>
</feature>
<dbReference type="PANTHER" id="PTHR34975:SF2">
    <property type="entry name" value="SPORE GERMINATION PROTEIN A2"/>
    <property type="match status" value="1"/>
</dbReference>
<evidence type="ECO:0000256" key="5">
    <source>
        <dbReference type="ARBA" id="ARBA00022692"/>
    </source>
</evidence>
<feature type="transmembrane region" description="Helical" evidence="8">
    <location>
        <begin position="141"/>
        <end position="163"/>
    </location>
</feature>
<accession>A0A841L323</accession>
<feature type="transmembrane region" description="Helical" evidence="8">
    <location>
        <begin position="216"/>
        <end position="241"/>
    </location>
</feature>
<gene>
    <name evidence="9" type="ORF">HNQ80_002849</name>
</gene>
<protein>
    <submittedName>
        <fullName evidence="9">Spore germination protein</fullName>
    </submittedName>
</protein>
<keyword evidence="10" id="KW-1185">Reference proteome</keyword>
<evidence type="ECO:0000256" key="6">
    <source>
        <dbReference type="ARBA" id="ARBA00022989"/>
    </source>
</evidence>
<feature type="transmembrane region" description="Helical" evidence="8">
    <location>
        <begin position="81"/>
        <end position="103"/>
    </location>
</feature>
<comment type="subcellular location">
    <subcellularLocation>
        <location evidence="1">Membrane</location>
        <topology evidence="1">Multi-pass membrane protein</topology>
    </subcellularLocation>
</comment>
<dbReference type="Pfam" id="PF03845">
    <property type="entry name" value="Spore_permease"/>
    <property type="match status" value="1"/>
</dbReference>
<feature type="transmembrane region" description="Helical" evidence="8">
    <location>
        <begin position="183"/>
        <end position="204"/>
    </location>
</feature>